<keyword evidence="4" id="KW-1003">Cell membrane</keyword>
<dbReference type="GO" id="GO:0005886">
    <property type="term" value="C:plasma membrane"/>
    <property type="evidence" value="ECO:0007669"/>
    <property type="project" value="UniProtKB-SubCell"/>
</dbReference>
<proteinExistence type="inferred from homology"/>
<dbReference type="Gene3D" id="1.10.3720.10">
    <property type="entry name" value="MetI-like"/>
    <property type="match status" value="1"/>
</dbReference>
<comment type="similarity">
    <text evidence="2">Belongs to the binding-protein-dependent transport system permease family. CysTW subfamily.</text>
</comment>
<feature type="transmembrane region" description="Helical" evidence="8">
    <location>
        <begin position="67"/>
        <end position="89"/>
    </location>
</feature>
<keyword evidence="7 8" id="KW-0472">Membrane</keyword>
<evidence type="ECO:0000256" key="7">
    <source>
        <dbReference type="ARBA" id="ARBA00023136"/>
    </source>
</evidence>
<dbReference type="SUPFAM" id="SSF161098">
    <property type="entry name" value="MetI-like"/>
    <property type="match status" value="1"/>
</dbReference>
<organism evidence="10 11">
    <name type="scientific">Oceanibacterium hippocampi</name>
    <dbReference type="NCBI Taxonomy" id="745714"/>
    <lineage>
        <taxon>Bacteria</taxon>
        <taxon>Pseudomonadati</taxon>
        <taxon>Pseudomonadota</taxon>
        <taxon>Alphaproteobacteria</taxon>
        <taxon>Sneathiellales</taxon>
        <taxon>Sneathiellaceae</taxon>
        <taxon>Oceanibacterium</taxon>
    </lineage>
</organism>
<dbReference type="InterPro" id="IPR000515">
    <property type="entry name" value="MetI-like"/>
</dbReference>
<dbReference type="PROSITE" id="PS50928">
    <property type="entry name" value="ABC_TM1"/>
    <property type="match status" value="1"/>
</dbReference>
<name>A0A1Y5TK11_9PROT</name>
<evidence type="ECO:0000313" key="11">
    <source>
        <dbReference type="Proteomes" id="UP000193200"/>
    </source>
</evidence>
<feature type="transmembrane region" description="Helical" evidence="8">
    <location>
        <begin position="96"/>
        <end position="121"/>
    </location>
</feature>
<dbReference type="Proteomes" id="UP000193200">
    <property type="component" value="Unassembled WGS sequence"/>
</dbReference>
<dbReference type="Pfam" id="PF00528">
    <property type="entry name" value="BPD_transp_1"/>
    <property type="match status" value="1"/>
</dbReference>
<reference evidence="10 11" key="1">
    <citation type="submission" date="2017-03" db="EMBL/GenBank/DDBJ databases">
        <authorList>
            <person name="Afonso C.L."/>
            <person name="Miller P.J."/>
            <person name="Scott M.A."/>
            <person name="Spackman E."/>
            <person name="Goraichik I."/>
            <person name="Dimitrov K.M."/>
            <person name="Suarez D.L."/>
            <person name="Swayne D.E."/>
        </authorList>
    </citation>
    <scope>NUCLEOTIDE SEQUENCE [LARGE SCALE GENOMIC DNA]</scope>
    <source>
        <strain evidence="10 11">CECT 7691</strain>
    </source>
</reference>
<feature type="transmembrane region" description="Helical" evidence="8">
    <location>
        <begin position="250"/>
        <end position="269"/>
    </location>
</feature>
<dbReference type="AlphaFoldDB" id="A0A1Y5TK11"/>
<dbReference type="InterPro" id="IPR035906">
    <property type="entry name" value="MetI-like_sf"/>
</dbReference>
<feature type="domain" description="ABC transmembrane type-1" evidence="9">
    <location>
        <begin position="63"/>
        <end position="269"/>
    </location>
</feature>
<evidence type="ECO:0000256" key="5">
    <source>
        <dbReference type="ARBA" id="ARBA00022692"/>
    </source>
</evidence>
<evidence type="ECO:0000256" key="2">
    <source>
        <dbReference type="ARBA" id="ARBA00007069"/>
    </source>
</evidence>
<keyword evidence="3 8" id="KW-0813">Transport</keyword>
<dbReference type="RefSeq" id="WP_085884327.1">
    <property type="nucleotide sequence ID" value="NZ_FWFR01000002.1"/>
</dbReference>
<evidence type="ECO:0000313" key="10">
    <source>
        <dbReference type="EMBL" id="SLN65747.1"/>
    </source>
</evidence>
<dbReference type="InParanoid" id="A0A1Y5TK11"/>
<dbReference type="GO" id="GO:0055085">
    <property type="term" value="P:transmembrane transport"/>
    <property type="evidence" value="ECO:0007669"/>
    <property type="project" value="InterPro"/>
</dbReference>
<feature type="transmembrane region" description="Helical" evidence="8">
    <location>
        <begin position="150"/>
        <end position="171"/>
    </location>
</feature>
<dbReference type="CDD" id="cd06261">
    <property type="entry name" value="TM_PBP2"/>
    <property type="match status" value="1"/>
</dbReference>
<dbReference type="PANTHER" id="PTHR42929">
    <property type="entry name" value="INNER MEMBRANE ABC TRANSPORTER PERMEASE PROTEIN YDCU-RELATED-RELATED"/>
    <property type="match status" value="1"/>
</dbReference>
<gene>
    <name evidence="10" type="primary">potH_4</name>
    <name evidence="10" type="ORF">OCH7691_03015</name>
</gene>
<feature type="transmembrane region" description="Helical" evidence="8">
    <location>
        <begin position="12"/>
        <end position="33"/>
    </location>
</feature>
<dbReference type="PANTHER" id="PTHR42929:SF5">
    <property type="entry name" value="ABC TRANSPORTER PERMEASE PROTEIN"/>
    <property type="match status" value="1"/>
</dbReference>
<evidence type="ECO:0000256" key="4">
    <source>
        <dbReference type="ARBA" id="ARBA00022475"/>
    </source>
</evidence>
<sequence length="282" mass="31014">MSTNSSALGRTPAFLMLLPLIAVLCFAVFWPVANLLGRSFFAPDFTLQYYETIVSEPLYWRVFIRTFWISALCCILCLLIGFPIAYAMARTSAWRALLIAACVLGPLWTSILVRSYAWIFLLQRNGVVNDLLIDMGLIETRLRMLYTEGAVLVAMTHVLLPFMILPIFSTIRAIPTDLERSARNLGAGRFRAFLTITLPLSLPGVSAGVLFVFILAIGFYITPALVGGPRTLMIGTLIAQQITELLNWPLAGAISLLLLAVSIATALIFQRALSVGRIVGND</sequence>
<feature type="transmembrane region" description="Helical" evidence="8">
    <location>
        <begin position="192"/>
        <end position="221"/>
    </location>
</feature>
<keyword evidence="11" id="KW-1185">Reference proteome</keyword>
<keyword evidence="6 8" id="KW-1133">Transmembrane helix</keyword>
<dbReference type="EMBL" id="FWFR01000002">
    <property type="protein sequence ID" value="SLN65747.1"/>
    <property type="molecule type" value="Genomic_DNA"/>
</dbReference>
<keyword evidence="5 8" id="KW-0812">Transmembrane</keyword>
<evidence type="ECO:0000256" key="1">
    <source>
        <dbReference type="ARBA" id="ARBA00004651"/>
    </source>
</evidence>
<evidence type="ECO:0000256" key="3">
    <source>
        <dbReference type="ARBA" id="ARBA00022448"/>
    </source>
</evidence>
<evidence type="ECO:0000256" key="8">
    <source>
        <dbReference type="RuleBase" id="RU363032"/>
    </source>
</evidence>
<comment type="subcellular location">
    <subcellularLocation>
        <location evidence="1 8">Cell membrane</location>
        <topology evidence="1 8">Multi-pass membrane protein</topology>
    </subcellularLocation>
</comment>
<evidence type="ECO:0000256" key="6">
    <source>
        <dbReference type="ARBA" id="ARBA00022989"/>
    </source>
</evidence>
<protein>
    <submittedName>
        <fullName evidence="10">Putrescine transport system permease protein PotH</fullName>
    </submittedName>
</protein>
<evidence type="ECO:0000259" key="9">
    <source>
        <dbReference type="PROSITE" id="PS50928"/>
    </source>
</evidence>
<accession>A0A1Y5TK11</accession>